<evidence type="ECO:0000256" key="5">
    <source>
        <dbReference type="ARBA" id="ARBA00023295"/>
    </source>
</evidence>
<dbReference type="EC" id="3.2.1.52" evidence="3"/>
<dbReference type="Pfam" id="PF02838">
    <property type="entry name" value="Glyco_hydro_20b"/>
    <property type="match status" value="1"/>
</dbReference>
<evidence type="ECO:0000313" key="11">
    <source>
        <dbReference type="EMBL" id="NUY96466.1"/>
    </source>
</evidence>
<dbReference type="GO" id="GO:0030203">
    <property type="term" value="P:glycosaminoglycan metabolic process"/>
    <property type="evidence" value="ECO:0007669"/>
    <property type="project" value="TreeGrafter"/>
</dbReference>
<dbReference type="PANTHER" id="PTHR22600:SF57">
    <property type="entry name" value="BETA-N-ACETYLHEXOSAMINIDASE"/>
    <property type="match status" value="1"/>
</dbReference>
<evidence type="ECO:0000256" key="6">
    <source>
        <dbReference type="ARBA" id="ARBA00030512"/>
    </source>
</evidence>
<dbReference type="PANTHER" id="PTHR22600">
    <property type="entry name" value="BETA-HEXOSAMINIDASE"/>
    <property type="match status" value="1"/>
</dbReference>
<dbReference type="InterPro" id="IPR015883">
    <property type="entry name" value="Glyco_hydro_20_cat"/>
</dbReference>
<feature type="active site" description="Proton donor" evidence="8">
    <location>
        <position position="321"/>
    </location>
</feature>
<dbReference type="EMBL" id="JABWPM010000006">
    <property type="protein sequence ID" value="NUY96466.1"/>
    <property type="molecule type" value="Genomic_DNA"/>
</dbReference>
<comment type="caution">
    <text evidence="11">The sequence shown here is derived from an EMBL/GenBank/DDBJ whole genome shotgun (WGS) entry which is preliminary data.</text>
</comment>
<dbReference type="PRINTS" id="PR00738">
    <property type="entry name" value="GLHYDRLASE20"/>
</dbReference>
<dbReference type="InterPro" id="IPR029018">
    <property type="entry name" value="Hex-like_dom2"/>
</dbReference>
<accession>A0A7Y6TRP9</accession>
<dbReference type="PROSITE" id="PS51257">
    <property type="entry name" value="PROKAR_LIPOPROTEIN"/>
    <property type="match status" value="1"/>
</dbReference>
<evidence type="ECO:0000313" key="12">
    <source>
        <dbReference type="Proteomes" id="UP000566985"/>
    </source>
</evidence>
<dbReference type="RefSeq" id="WP_069728800.1">
    <property type="nucleotide sequence ID" value="NZ_JABWPE010000007.1"/>
</dbReference>
<dbReference type="GO" id="GO:0016020">
    <property type="term" value="C:membrane"/>
    <property type="evidence" value="ECO:0007669"/>
    <property type="project" value="TreeGrafter"/>
</dbReference>
<gene>
    <name evidence="11" type="ORF">HU668_08340</name>
</gene>
<dbReference type="GeneID" id="57345162"/>
<reference evidence="11 12" key="1">
    <citation type="submission" date="2020-05" db="EMBL/GenBank/DDBJ databases">
        <title>Whole Genome Sequences of Enterobacteriales Associated with the International Space Station.</title>
        <authorList>
            <person name="Bharadwaj A."/>
            <person name="Daudu R."/>
            <person name="Singh N."/>
            <person name="Wood J."/>
            <person name="Debieu M."/>
            <person name="Mason C."/>
            <person name="Wang C."/>
            <person name="Venkateswaran K."/>
        </authorList>
    </citation>
    <scope>NUCLEOTIDE SEQUENCE [LARGE SCALE GENOMIC DNA]</scope>
    <source>
        <strain evidence="11 12">IF5SW-B1</strain>
    </source>
</reference>
<evidence type="ECO:0000256" key="2">
    <source>
        <dbReference type="ARBA" id="ARBA00006285"/>
    </source>
</evidence>
<dbReference type="SUPFAM" id="SSF51445">
    <property type="entry name" value="(Trans)glycosidases"/>
    <property type="match status" value="1"/>
</dbReference>
<evidence type="ECO:0000256" key="1">
    <source>
        <dbReference type="ARBA" id="ARBA00001231"/>
    </source>
</evidence>
<evidence type="ECO:0000256" key="7">
    <source>
        <dbReference type="ARBA" id="ARBA00033000"/>
    </source>
</evidence>
<dbReference type="Proteomes" id="UP000566985">
    <property type="component" value="Unassembled WGS sequence"/>
</dbReference>
<feature type="domain" description="Beta-hexosaminidase bacterial type N-terminal" evidence="10">
    <location>
        <begin position="32"/>
        <end position="162"/>
    </location>
</feature>
<protein>
    <recommendedName>
        <fullName evidence="3">beta-N-acetylhexosaminidase</fullName>
        <ecNumber evidence="3">3.2.1.52</ecNumber>
    </recommendedName>
    <alternativeName>
        <fullName evidence="6">Beta-N-acetylhexosaminidase</fullName>
    </alternativeName>
    <alternativeName>
        <fullName evidence="7">N-acetyl-beta-glucosaminidase</fullName>
    </alternativeName>
</protein>
<dbReference type="InterPro" id="IPR015882">
    <property type="entry name" value="HEX_bac_N"/>
</dbReference>
<feature type="domain" description="Glycoside hydrolase family 20 catalytic" evidence="9">
    <location>
        <begin position="165"/>
        <end position="422"/>
    </location>
</feature>
<feature type="domain" description="Glycoside hydrolase family 20 catalytic" evidence="9">
    <location>
        <begin position="552"/>
        <end position="593"/>
    </location>
</feature>
<evidence type="ECO:0000256" key="8">
    <source>
        <dbReference type="PIRSR" id="PIRSR625705-1"/>
    </source>
</evidence>
<keyword evidence="4 11" id="KW-0378">Hydrolase</keyword>
<sequence length="801" mass="89806">MWLRRSLIAGYGAISCVMSVALVSPALAEKLPLMPWPQRVEQPASGGTLSLTPQLTLQITGDHLAGAEARWLERIANQTGWPLLPARQPVAQPTIRIVIDKAVDPLPQPDSDERYHLQIDGNGVLLSAPSRFGAMRGMETLLQLIQNGDRGTTLPYVTIDDQPRFPWRGILIDSARHFMPIETLRRQIDGIAAARMNVFHWHLTDDQGWRFASSHYPQLQQKASDGRYYSQQQMRELVQYAADRGVRVVPELDLPGHASALAVAMPELISAPGPYQMERGWGVFKPLLDPSNEQVYQVIDTLVGEMAAIFPDPWLHIGGDEVDPTQWNQSPHIQQFMRDRGLKDAHALQAWFNQRVEKILEKHQRQMVGWDEIAHPDLPRSILIQSWQGQDALSEVAKENMRGILSTGFYLDQPQPASYHYRNEIYPQGLNGQDKLQPGEQAQSWAFTLPRLKGSPVQGSFTLIEGQQGWRGFIDFAGKARRMVSQIDWLSTQQVRFQVDSWMGPLQPVVTLQPQTQVLSGYVLVGNVRYPVSGKKLAQAPAGIAPTLPTPQQMQQNLLGGEAALWAENINSQIIDTKLWPRAFVVAERLWSAQDVTDSDEMYQRLAAMDRWSSVSVGTQQHAQAERQMMRLANRSDIAPLQVLAEVLEPAQYYTRQHVKFQAGHYDYHEPLNRLADVLPAESEAVRQLEHQVTALIANRTDPTAAAAIQHQLQRWQANTAQVMPLLNANYLLKPLAHSAQQVDALSRMGISLVNAWARNQAFGASEVAQMHATLDAAAEVQDETVIALVRPLETLLRAFK</sequence>
<dbReference type="Gene3D" id="3.30.379.10">
    <property type="entry name" value="Chitobiase/beta-hexosaminidase domain 2-like"/>
    <property type="match status" value="1"/>
</dbReference>
<comment type="similarity">
    <text evidence="2">Belongs to the glycosyl hydrolase 20 family.</text>
</comment>
<dbReference type="InterPro" id="IPR025705">
    <property type="entry name" value="Beta_hexosaminidase_sua/sub"/>
</dbReference>
<dbReference type="GO" id="GO:0005975">
    <property type="term" value="P:carbohydrate metabolic process"/>
    <property type="evidence" value="ECO:0007669"/>
    <property type="project" value="InterPro"/>
</dbReference>
<proteinExistence type="inferred from homology"/>
<dbReference type="GO" id="GO:0004563">
    <property type="term" value="F:beta-N-acetylhexosaminidase activity"/>
    <property type="evidence" value="ECO:0007669"/>
    <property type="project" value="UniProtKB-EC"/>
</dbReference>
<evidence type="ECO:0000256" key="3">
    <source>
        <dbReference type="ARBA" id="ARBA00012663"/>
    </source>
</evidence>
<evidence type="ECO:0000259" key="9">
    <source>
        <dbReference type="Pfam" id="PF00728"/>
    </source>
</evidence>
<comment type="catalytic activity">
    <reaction evidence="1">
        <text>Hydrolysis of terminal non-reducing N-acetyl-D-hexosamine residues in N-acetyl-beta-D-hexosaminides.</text>
        <dbReference type="EC" id="3.2.1.52"/>
    </reaction>
</comment>
<organism evidence="11 12">
    <name type="scientific">Pantoea brenneri</name>
    <dbReference type="NCBI Taxonomy" id="472694"/>
    <lineage>
        <taxon>Bacteria</taxon>
        <taxon>Pseudomonadati</taxon>
        <taxon>Pseudomonadota</taxon>
        <taxon>Gammaproteobacteria</taxon>
        <taxon>Enterobacterales</taxon>
        <taxon>Erwiniaceae</taxon>
        <taxon>Pantoea</taxon>
    </lineage>
</organism>
<dbReference type="InterPro" id="IPR017853">
    <property type="entry name" value="GH"/>
</dbReference>
<evidence type="ECO:0000256" key="4">
    <source>
        <dbReference type="ARBA" id="ARBA00022801"/>
    </source>
</evidence>
<dbReference type="AlphaFoldDB" id="A0A7Y6TRP9"/>
<dbReference type="Pfam" id="PF00728">
    <property type="entry name" value="Glyco_hydro_20"/>
    <property type="match status" value="2"/>
</dbReference>
<dbReference type="SUPFAM" id="SSF55545">
    <property type="entry name" value="beta-N-acetylhexosaminidase-like domain"/>
    <property type="match status" value="1"/>
</dbReference>
<name>A0A7Y6TRP9_9GAMM</name>
<dbReference type="Gene3D" id="3.20.20.80">
    <property type="entry name" value="Glycosidases"/>
    <property type="match status" value="2"/>
</dbReference>
<evidence type="ECO:0000259" key="10">
    <source>
        <dbReference type="Pfam" id="PF02838"/>
    </source>
</evidence>
<keyword evidence="5" id="KW-0326">Glycosidase</keyword>